<dbReference type="EMBL" id="JAIZAY010000007">
    <property type="protein sequence ID" value="KAJ8039042.1"/>
    <property type="molecule type" value="Genomic_DNA"/>
</dbReference>
<evidence type="ECO:0000256" key="1">
    <source>
        <dbReference type="ARBA" id="ARBA00004613"/>
    </source>
</evidence>
<feature type="binding site" evidence="4">
    <location>
        <position position="21"/>
    </location>
    <ligand>
        <name>Ca(2+)</name>
        <dbReference type="ChEBI" id="CHEBI:29108"/>
    </ligand>
</feature>
<dbReference type="InterPro" id="IPR001211">
    <property type="entry name" value="PLA2"/>
</dbReference>
<dbReference type="Proteomes" id="UP001152320">
    <property type="component" value="Chromosome 7"/>
</dbReference>
<gene>
    <name evidence="9" type="ORF">HOLleu_16629</name>
</gene>
<sequence length="82" mass="9448">MISCMNDRSWYHYNGYGCWCGIGGLGQPLDATDQCCKDHDDCYDNLVDTGACLWSWQLYVVEYIGWCRNRGNPWVTNHIECG</sequence>
<evidence type="ECO:0000256" key="3">
    <source>
        <dbReference type="ARBA" id="ARBA00023157"/>
    </source>
</evidence>
<reference evidence="9" key="1">
    <citation type="submission" date="2021-10" db="EMBL/GenBank/DDBJ databases">
        <title>Tropical sea cucumber genome reveals ecological adaptation and Cuvierian tubules defense mechanism.</title>
        <authorList>
            <person name="Chen T."/>
        </authorList>
    </citation>
    <scope>NUCLEOTIDE SEQUENCE</scope>
    <source>
        <strain evidence="9">Nanhai2018</strain>
        <tissue evidence="9">Muscle</tissue>
    </source>
</reference>
<dbReference type="PRINTS" id="PR00389">
    <property type="entry name" value="PHPHLIPASEA2"/>
</dbReference>
<keyword evidence="4 7" id="KW-0106">Calcium</keyword>
<evidence type="ECO:0000313" key="9">
    <source>
        <dbReference type="EMBL" id="KAJ8039042.1"/>
    </source>
</evidence>
<comment type="similarity">
    <text evidence="6">Belongs to the phospholipase A2 family.</text>
</comment>
<name>A0A9Q1H7Y3_HOLLE</name>
<dbReference type="Gene3D" id="1.20.90.10">
    <property type="entry name" value="Phospholipase A2 domain"/>
    <property type="match status" value="1"/>
</dbReference>
<comment type="catalytic activity">
    <reaction evidence="7">
        <text>a 1,2-diacyl-sn-glycero-3-phosphocholine + H2O = a 1-acyl-sn-glycero-3-phosphocholine + a fatty acid + H(+)</text>
        <dbReference type="Rhea" id="RHEA:15801"/>
        <dbReference type="ChEBI" id="CHEBI:15377"/>
        <dbReference type="ChEBI" id="CHEBI:15378"/>
        <dbReference type="ChEBI" id="CHEBI:28868"/>
        <dbReference type="ChEBI" id="CHEBI:57643"/>
        <dbReference type="ChEBI" id="CHEBI:58168"/>
        <dbReference type="EC" id="3.1.1.4"/>
    </reaction>
</comment>
<dbReference type="GO" id="GO:0006644">
    <property type="term" value="P:phospholipid metabolic process"/>
    <property type="evidence" value="ECO:0007669"/>
    <property type="project" value="InterPro"/>
</dbReference>
<keyword evidence="7" id="KW-0443">Lipid metabolism</keyword>
<dbReference type="GO" id="GO:0005509">
    <property type="term" value="F:calcium ion binding"/>
    <property type="evidence" value="ECO:0007669"/>
    <property type="project" value="InterPro"/>
</dbReference>
<dbReference type="Pfam" id="PF00068">
    <property type="entry name" value="Phospholip_A2_1"/>
    <property type="match status" value="1"/>
</dbReference>
<protein>
    <recommendedName>
        <fullName evidence="7">Phospholipase A2</fullName>
        <ecNumber evidence="7">3.1.1.4</ecNumber>
    </recommendedName>
</protein>
<keyword evidence="4" id="KW-0479">Metal-binding</keyword>
<comment type="cofactor">
    <cofactor evidence="4">
        <name>Ca(2+)</name>
        <dbReference type="ChEBI" id="CHEBI:29108"/>
    </cofactor>
    <text evidence="4">Binds 1 Ca(2+) ion per subunit.</text>
</comment>
<keyword evidence="2 7" id="KW-0964">Secreted</keyword>
<dbReference type="InterPro" id="IPR036444">
    <property type="entry name" value="PLipase_A2_dom_sf"/>
</dbReference>
<evidence type="ECO:0000256" key="5">
    <source>
        <dbReference type="PIRSR" id="PIRSR601211-3"/>
    </source>
</evidence>
<keyword evidence="7" id="KW-0378">Hydrolase</keyword>
<evidence type="ECO:0000259" key="8">
    <source>
        <dbReference type="SMART" id="SM00085"/>
    </source>
</evidence>
<dbReference type="SMART" id="SM00085">
    <property type="entry name" value="PA2c"/>
    <property type="match status" value="1"/>
</dbReference>
<comment type="subcellular location">
    <subcellularLocation>
        <location evidence="1 7">Secreted</location>
    </subcellularLocation>
</comment>
<proteinExistence type="inferred from homology"/>
<comment type="caution">
    <text evidence="9">The sequence shown here is derived from an EMBL/GenBank/DDBJ whole genome shotgun (WGS) entry which is preliminary data.</text>
</comment>
<feature type="binding site" evidence="4">
    <location>
        <position position="40"/>
    </location>
    <ligand>
        <name>Ca(2+)</name>
        <dbReference type="ChEBI" id="CHEBI:29108"/>
    </ligand>
</feature>
<organism evidence="9 10">
    <name type="scientific">Holothuria leucospilota</name>
    <name type="common">Black long sea cucumber</name>
    <name type="synonym">Mertensiothuria leucospilota</name>
    <dbReference type="NCBI Taxonomy" id="206669"/>
    <lineage>
        <taxon>Eukaryota</taxon>
        <taxon>Metazoa</taxon>
        <taxon>Echinodermata</taxon>
        <taxon>Eleutherozoa</taxon>
        <taxon>Echinozoa</taxon>
        <taxon>Holothuroidea</taxon>
        <taxon>Aspidochirotacea</taxon>
        <taxon>Aspidochirotida</taxon>
        <taxon>Holothuriidae</taxon>
        <taxon>Holothuria</taxon>
    </lineage>
</organism>
<dbReference type="OrthoDB" id="5841574at2759"/>
<evidence type="ECO:0000256" key="6">
    <source>
        <dbReference type="RuleBase" id="RU003654"/>
    </source>
</evidence>
<feature type="binding site" evidence="4">
    <location>
        <position position="23"/>
    </location>
    <ligand>
        <name>Ca(2+)</name>
        <dbReference type="ChEBI" id="CHEBI:29108"/>
    </ligand>
</feature>
<keyword evidence="10" id="KW-1185">Reference proteome</keyword>
<keyword evidence="3 5" id="KW-1015">Disulfide bond</keyword>
<dbReference type="GO" id="GO:0005576">
    <property type="term" value="C:extracellular region"/>
    <property type="evidence" value="ECO:0007669"/>
    <property type="project" value="UniProtKB-SubCell"/>
</dbReference>
<dbReference type="EC" id="3.1.1.4" evidence="7"/>
<feature type="disulfide bond" evidence="5">
    <location>
        <begin position="20"/>
        <end position="36"/>
    </location>
</feature>
<dbReference type="GO" id="GO:0016042">
    <property type="term" value="P:lipid catabolic process"/>
    <property type="evidence" value="ECO:0007669"/>
    <property type="project" value="InterPro"/>
</dbReference>
<evidence type="ECO:0000256" key="4">
    <source>
        <dbReference type="PIRSR" id="PIRSR601211-2"/>
    </source>
</evidence>
<dbReference type="GO" id="GO:0005543">
    <property type="term" value="F:phospholipid binding"/>
    <property type="evidence" value="ECO:0007669"/>
    <property type="project" value="TreeGrafter"/>
</dbReference>
<evidence type="ECO:0000256" key="7">
    <source>
        <dbReference type="RuleBase" id="RU361236"/>
    </source>
</evidence>
<accession>A0A9Q1H7Y3</accession>
<dbReference type="InterPro" id="IPR033113">
    <property type="entry name" value="PLA2_histidine"/>
</dbReference>
<dbReference type="AlphaFoldDB" id="A0A9Q1H7Y3"/>
<dbReference type="PROSITE" id="PS00118">
    <property type="entry name" value="PA2_HIS"/>
    <property type="match status" value="1"/>
</dbReference>
<dbReference type="PANTHER" id="PTHR11716">
    <property type="entry name" value="PHOSPHOLIPASE A2 FAMILY MEMBER"/>
    <property type="match status" value="1"/>
</dbReference>
<dbReference type="SUPFAM" id="SSF48619">
    <property type="entry name" value="Phospholipase A2, PLA2"/>
    <property type="match status" value="1"/>
</dbReference>
<evidence type="ECO:0000256" key="2">
    <source>
        <dbReference type="ARBA" id="ARBA00022525"/>
    </source>
</evidence>
<dbReference type="PANTHER" id="PTHR11716:SF100">
    <property type="entry name" value="PHOSPHOLIPASE A2"/>
    <property type="match status" value="1"/>
</dbReference>
<dbReference type="GO" id="GO:0047498">
    <property type="term" value="F:calcium-dependent phospholipase A2 activity"/>
    <property type="evidence" value="ECO:0007669"/>
    <property type="project" value="TreeGrafter"/>
</dbReference>
<evidence type="ECO:0000313" key="10">
    <source>
        <dbReference type="Proteomes" id="UP001152320"/>
    </source>
</evidence>
<dbReference type="GO" id="GO:0050482">
    <property type="term" value="P:arachidonate secretion"/>
    <property type="evidence" value="ECO:0007669"/>
    <property type="project" value="InterPro"/>
</dbReference>
<feature type="domain" description="Phospholipase A2-like central" evidence="8">
    <location>
        <begin position="1"/>
        <end position="82"/>
    </location>
</feature>
<dbReference type="InterPro" id="IPR016090">
    <property type="entry name" value="PLA2-like_dom"/>
</dbReference>